<evidence type="ECO:0000313" key="3">
    <source>
        <dbReference type="EMBL" id="AYL96445.1"/>
    </source>
</evidence>
<proteinExistence type="predicted"/>
<feature type="signal peptide" evidence="1">
    <location>
        <begin position="1"/>
        <end position="23"/>
    </location>
</feature>
<name>A0A494VZ79_9SPHI</name>
<dbReference type="InterPro" id="IPR022265">
    <property type="entry name" value="CHP03790"/>
</dbReference>
<organism evidence="3 4">
    <name type="scientific">Mucilaginibacter celer</name>
    <dbReference type="NCBI Taxonomy" id="2305508"/>
    <lineage>
        <taxon>Bacteria</taxon>
        <taxon>Pseudomonadati</taxon>
        <taxon>Bacteroidota</taxon>
        <taxon>Sphingobacteriia</taxon>
        <taxon>Sphingobacteriales</taxon>
        <taxon>Sphingobacteriaceae</taxon>
        <taxon>Mucilaginibacter</taxon>
    </lineage>
</organism>
<keyword evidence="4" id="KW-1185">Reference proteome</keyword>
<dbReference type="OrthoDB" id="9765455at2"/>
<feature type="chain" id="PRO_5019856356" evidence="1">
    <location>
        <begin position="24"/>
        <end position="490"/>
    </location>
</feature>
<dbReference type="KEGG" id="muh:HYN43_014570"/>
<dbReference type="NCBIfam" id="TIGR04183">
    <property type="entry name" value="Por_Secre_tail"/>
    <property type="match status" value="1"/>
</dbReference>
<evidence type="ECO:0000313" key="4">
    <source>
        <dbReference type="Proteomes" id="UP000270046"/>
    </source>
</evidence>
<dbReference type="Pfam" id="PF18962">
    <property type="entry name" value="Por_Secre_tail"/>
    <property type="match status" value="1"/>
</dbReference>
<feature type="domain" description="Secretion system C-terminal sorting" evidence="2">
    <location>
        <begin position="422"/>
        <end position="487"/>
    </location>
</feature>
<evidence type="ECO:0000256" key="1">
    <source>
        <dbReference type="SAM" id="SignalP"/>
    </source>
</evidence>
<dbReference type="RefSeq" id="WP_119410043.1">
    <property type="nucleotide sequence ID" value="NZ_CP032869.1"/>
</dbReference>
<accession>A0A494VZ79</accession>
<dbReference type="InterPro" id="IPR026444">
    <property type="entry name" value="Secre_tail"/>
</dbReference>
<protein>
    <submittedName>
        <fullName evidence="3">TIGR03790 family protein</fullName>
    </submittedName>
</protein>
<dbReference type="EMBL" id="CP032869">
    <property type="protein sequence ID" value="AYL96445.1"/>
    <property type="molecule type" value="Genomic_DNA"/>
</dbReference>
<dbReference type="NCBIfam" id="TIGR03790">
    <property type="entry name" value="TIGR03790 family protein"/>
    <property type="match status" value="1"/>
</dbReference>
<reference evidence="3 4" key="1">
    <citation type="submission" date="2018-10" db="EMBL/GenBank/DDBJ databases">
        <title>Genome sequencing of Mucilaginibacter sp. HYN0043.</title>
        <authorList>
            <person name="Kim M."/>
            <person name="Yi H."/>
        </authorList>
    </citation>
    <scope>NUCLEOTIDE SEQUENCE [LARGE SCALE GENOMIC DNA]</scope>
    <source>
        <strain evidence="3 4">HYN0043</strain>
    </source>
</reference>
<dbReference type="AlphaFoldDB" id="A0A494VZ79"/>
<keyword evidence="1" id="KW-0732">Signal</keyword>
<sequence length="490" mass="53719">MKKLKIICCVILLALVAISRISAQTATLTARVLVVRNSKSPISVAIAADYMKRRQVSNLVSVSCPDGAVSQDAESINYPDYVTAIETPIRNYLKTHTEIDFIVFTKGVPIRVYNTPGKPYGGVCSLDSRIATLGYETNPASSIINVSDPNYGSNYVGNAWANKYFNSEKRFSHAAFGGYLVTRLDGYTQADAIAVTTRSLEAEKNMLNNTINQGLILLDACFDFGFPNKDDQPYTLIPAGYKPGQKLFITRESVYGEYNSDMSVAHDYLVAKKIPVLYDSTNTFVGHKSNLMGYISWGSNDTHYDPVAYNTLRFAAGALCETAVSTSARTFLPTTGGQSLIDDIVKQGVTGVKGYTDEPLLQGIASPSILFNRYTRGWTLAESYYAASRLEGWMGIVIGDPICRAYADPTIVPVEPDSKIVLYPNPSADTIHVNLDGDHLFKIYDMGGKLLKSGKLVDKQIIIRDLSVGVYVVTISTGCKEISRKIIRKN</sequence>
<dbReference type="Proteomes" id="UP000270046">
    <property type="component" value="Chromosome"/>
</dbReference>
<evidence type="ECO:0000259" key="2">
    <source>
        <dbReference type="Pfam" id="PF18962"/>
    </source>
</evidence>
<gene>
    <name evidence="3" type="ORF">HYN43_014570</name>
</gene>